<feature type="transmembrane region" description="Helical" evidence="1">
    <location>
        <begin position="198"/>
        <end position="223"/>
    </location>
</feature>
<evidence type="ECO:0000256" key="1">
    <source>
        <dbReference type="SAM" id="Phobius"/>
    </source>
</evidence>
<dbReference type="Pfam" id="PF12679">
    <property type="entry name" value="ABC2_membrane_2"/>
    <property type="match status" value="1"/>
</dbReference>
<evidence type="ECO:0000313" key="2">
    <source>
        <dbReference type="EMBL" id="UUI03467.1"/>
    </source>
</evidence>
<feature type="transmembrane region" description="Helical" evidence="1">
    <location>
        <begin position="243"/>
        <end position="268"/>
    </location>
</feature>
<dbReference type="RefSeq" id="WP_256708537.1">
    <property type="nucleotide sequence ID" value="NZ_CP101914.1"/>
</dbReference>
<dbReference type="Proteomes" id="UP001059773">
    <property type="component" value="Chromosome"/>
</dbReference>
<keyword evidence="1" id="KW-1133">Transmembrane helix</keyword>
<name>A0ABY5JSZ8_9BACI</name>
<sequence length="359" mass="39947">MKSIYKKDLIDVWRDRKTLLLSIILPLVIVIVSVTIQNSSGDPEMTIVYDESVPADVVNVIEEEYTSLEYSEQMEEDLMQDKADIGLQADDHTLILYGNVDESNIQDEIMNLELFMTQNTLQDIEQGANSHYLKTEVANLDQESGSIGNLLMNILIMSVLFGAFPASVSLFAEEKEQRTMEALLMAPKSRFRILSSKFLVILTLGLISGCIAIFGGIILTSFMDTEGSSIVIGDQLTTQMIGLILNTVLFAINAVTLLMLVSIMSGSFKEAQNYMMATMILLFIGPGIMSTLTPANIPMWLFFVPSLNNNAFMQVIFSSSSGFYLPLMLTIASSLLLFIVLFFICYRMFNDDKKALGDN</sequence>
<accession>A0ABY5JSZ8</accession>
<reference evidence="2" key="1">
    <citation type="submission" date="2022-07" db="EMBL/GenBank/DDBJ databases">
        <title>FELIX.</title>
        <authorList>
            <person name="Wan K.H."/>
            <person name="Park S."/>
            <person name="Lawrence Q."/>
            <person name="Eichenberger J.P."/>
            <person name="Booth B.W."/>
            <person name="Piaggio A.J."/>
            <person name="Chandler J.C."/>
            <person name="Franklin A.B."/>
            <person name="Celniker S.E."/>
        </authorList>
    </citation>
    <scope>NUCLEOTIDE SEQUENCE</scope>
    <source>
        <strain evidence="2">QA-1986 374</strain>
    </source>
</reference>
<protein>
    <submittedName>
        <fullName evidence="2">ABC transporter permease subunit</fullName>
    </submittedName>
</protein>
<feature type="transmembrane region" description="Helical" evidence="1">
    <location>
        <begin position="20"/>
        <end position="36"/>
    </location>
</feature>
<keyword evidence="1" id="KW-0472">Membrane</keyword>
<evidence type="ECO:0000313" key="3">
    <source>
        <dbReference type="Proteomes" id="UP001059773"/>
    </source>
</evidence>
<keyword evidence="3" id="KW-1185">Reference proteome</keyword>
<proteinExistence type="predicted"/>
<dbReference type="EMBL" id="CP101914">
    <property type="protein sequence ID" value="UUI03467.1"/>
    <property type="molecule type" value="Genomic_DNA"/>
</dbReference>
<organism evidence="2 3">
    <name type="scientific">Oceanobacillus jeddahense</name>
    <dbReference type="NCBI Taxonomy" id="1462527"/>
    <lineage>
        <taxon>Bacteria</taxon>
        <taxon>Bacillati</taxon>
        <taxon>Bacillota</taxon>
        <taxon>Bacilli</taxon>
        <taxon>Bacillales</taxon>
        <taxon>Bacillaceae</taxon>
        <taxon>Oceanobacillus</taxon>
    </lineage>
</organism>
<feature type="transmembrane region" description="Helical" evidence="1">
    <location>
        <begin position="323"/>
        <end position="346"/>
    </location>
</feature>
<feature type="transmembrane region" description="Helical" evidence="1">
    <location>
        <begin position="150"/>
        <end position="172"/>
    </location>
</feature>
<keyword evidence="1" id="KW-0812">Transmembrane</keyword>
<feature type="transmembrane region" description="Helical" evidence="1">
    <location>
        <begin position="280"/>
        <end position="303"/>
    </location>
</feature>
<dbReference type="PANTHER" id="PTHR43471:SF3">
    <property type="entry name" value="ABC TRANSPORTER PERMEASE PROTEIN NATB"/>
    <property type="match status" value="1"/>
</dbReference>
<gene>
    <name evidence="2" type="ORF">NP439_01810</name>
</gene>
<dbReference type="PANTHER" id="PTHR43471">
    <property type="entry name" value="ABC TRANSPORTER PERMEASE"/>
    <property type="match status" value="1"/>
</dbReference>